<sequence length="108" mass="12216">MIIRRLQYRGDRVPEVGDPTSDTIPDQALTVRDIITRFTRGQMEIPPYETGDPDDIDDAVDYGDIVDASEDFERGASLYSSLRYSVDYGQKDKDTSQQVTETFDSPSE</sequence>
<dbReference type="EMBL" id="OM869505">
    <property type="protein sequence ID" value="UPW40834.1"/>
    <property type="molecule type" value="Genomic_DNA"/>
</dbReference>
<proteinExistence type="predicted"/>
<name>A0A976N087_9VIRU</name>
<accession>A0A976N087</accession>
<protein>
    <submittedName>
        <fullName evidence="1">Uncharacterized protein</fullName>
    </submittedName>
</protein>
<reference evidence="1" key="1">
    <citation type="submission" date="2022-02" db="EMBL/GenBank/DDBJ databases">
        <title>Towards deciphering the DNA virus diversity associated with rodent species in the families Cricetidae and Heteromyidae.</title>
        <authorList>
            <person name="Lund M."/>
            <person name="Larsen B.B."/>
            <person name="Gryseels S."/>
            <person name="Kraberger S."/>
            <person name="Rowsey D.M."/>
            <person name="Steger L."/>
            <person name="Yule K.M."/>
            <person name="Upham N.S."/>
            <person name="Worobey M."/>
            <person name="Van Doorslaer K."/>
            <person name="Varsani A."/>
        </authorList>
    </citation>
    <scope>NUCLEOTIDE SEQUENCE</scope>
    <source>
        <strain evidence="1">UA08Rod_6554</strain>
    </source>
</reference>
<organism evidence="1">
    <name type="scientific">Sigmofec virus UA08Rod_6554</name>
    <dbReference type="NCBI Taxonomy" id="2929234"/>
    <lineage>
        <taxon>Viruses</taxon>
        <taxon>Monodnaviria</taxon>
        <taxon>Sangervirae</taxon>
        <taxon>Phixviricota</taxon>
        <taxon>Malgrandaviricetes</taxon>
        <taxon>Petitvirales</taxon>
        <taxon>Microviridae</taxon>
    </lineage>
</organism>
<evidence type="ECO:0000313" key="1">
    <source>
        <dbReference type="EMBL" id="UPW40834.1"/>
    </source>
</evidence>